<feature type="region of interest" description="Disordered" evidence="1">
    <location>
        <begin position="118"/>
        <end position="151"/>
    </location>
</feature>
<evidence type="ECO:0000256" key="1">
    <source>
        <dbReference type="SAM" id="MobiDB-lite"/>
    </source>
</evidence>
<dbReference type="Proteomes" id="UP000275078">
    <property type="component" value="Unassembled WGS sequence"/>
</dbReference>
<sequence length="186" mass="21983">MSRFPQPPQPPTPTPTSTANHLITTFYGTRLNFQHSHGLTMTPSDLEEGNLILAAIQEELRSQSLDAQRREEQERQRRLMAAHRRAMAEKAAREDGYESADSLKEECIRRMLHTRDWREREDQRQEEMRRRFEEEERGRKVEEMRRGVEEMRRQISQMKLVERAGLGKGRTVFDEVIEEEEEEGSS</sequence>
<gene>
    <name evidence="2" type="ORF">BJ508DRAFT_325690</name>
</gene>
<evidence type="ECO:0000313" key="3">
    <source>
        <dbReference type="Proteomes" id="UP000275078"/>
    </source>
</evidence>
<accession>A0A3N4I7W1</accession>
<evidence type="ECO:0000313" key="2">
    <source>
        <dbReference type="EMBL" id="RPA82155.1"/>
    </source>
</evidence>
<organism evidence="2 3">
    <name type="scientific">Ascobolus immersus RN42</name>
    <dbReference type="NCBI Taxonomy" id="1160509"/>
    <lineage>
        <taxon>Eukaryota</taxon>
        <taxon>Fungi</taxon>
        <taxon>Dikarya</taxon>
        <taxon>Ascomycota</taxon>
        <taxon>Pezizomycotina</taxon>
        <taxon>Pezizomycetes</taxon>
        <taxon>Pezizales</taxon>
        <taxon>Ascobolaceae</taxon>
        <taxon>Ascobolus</taxon>
    </lineage>
</organism>
<dbReference type="OrthoDB" id="4232400at2759"/>
<reference evidence="2 3" key="1">
    <citation type="journal article" date="2018" name="Nat. Ecol. Evol.">
        <title>Pezizomycetes genomes reveal the molecular basis of ectomycorrhizal truffle lifestyle.</title>
        <authorList>
            <person name="Murat C."/>
            <person name="Payen T."/>
            <person name="Noel B."/>
            <person name="Kuo A."/>
            <person name="Morin E."/>
            <person name="Chen J."/>
            <person name="Kohler A."/>
            <person name="Krizsan K."/>
            <person name="Balestrini R."/>
            <person name="Da Silva C."/>
            <person name="Montanini B."/>
            <person name="Hainaut M."/>
            <person name="Levati E."/>
            <person name="Barry K.W."/>
            <person name="Belfiori B."/>
            <person name="Cichocki N."/>
            <person name="Clum A."/>
            <person name="Dockter R.B."/>
            <person name="Fauchery L."/>
            <person name="Guy J."/>
            <person name="Iotti M."/>
            <person name="Le Tacon F."/>
            <person name="Lindquist E.A."/>
            <person name="Lipzen A."/>
            <person name="Malagnac F."/>
            <person name="Mello A."/>
            <person name="Molinier V."/>
            <person name="Miyauchi S."/>
            <person name="Poulain J."/>
            <person name="Riccioni C."/>
            <person name="Rubini A."/>
            <person name="Sitrit Y."/>
            <person name="Splivallo R."/>
            <person name="Traeger S."/>
            <person name="Wang M."/>
            <person name="Zifcakova L."/>
            <person name="Wipf D."/>
            <person name="Zambonelli A."/>
            <person name="Paolocci F."/>
            <person name="Nowrousian M."/>
            <person name="Ottonello S."/>
            <person name="Baldrian P."/>
            <person name="Spatafora J.W."/>
            <person name="Henrissat B."/>
            <person name="Nagy L.G."/>
            <person name="Aury J.M."/>
            <person name="Wincker P."/>
            <person name="Grigoriev I.V."/>
            <person name="Bonfante P."/>
            <person name="Martin F.M."/>
        </authorList>
    </citation>
    <scope>NUCLEOTIDE SEQUENCE [LARGE SCALE GENOMIC DNA]</scope>
    <source>
        <strain evidence="2 3">RN42</strain>
    </source>
</reference>
<dbReference type="AlphaFoldDB" id="A0A3N4I7W1"/>
<feature type="region of interest" description="Disordered" evidence="1">
    <location>
        <begin position="1"/>
        <end position="20"/>
    </location>
</feature>
<name>A0A3N4I7W1_ASCIM</name>
<proteinExistence type="predicted"/>
<keyword evidence="3" id="KW-1185">Reference proteome</keyword>
<dbReference type="EMBL" id="ML119673">
    <property type="protein sequence ID" value="RPA82155.1"/>
    <property type="molecule type" value="Genomic_DNA"/>
</dbReference>
<protein>
    <submittedName>
        <fullName evidence="2">Uncharacterized protein</fullName>
    </submittedName>
</protein>
<feature type="compositionally biased region" description="Pro residues" evidence="1">
    <location>
        <begin position="1"/>
        <end position="14"/>
    </location>
</feature>